<proteinExistence type="predicted"/>
<dbReference type="PROSITE" id="PS50280">
    <property type="entry name" value="SET"/>
    <property type="match status" value="1"/>
</dbReference>
<dbReference type="Proteomes" id="UP000799118">
    <property type="component" value="Unassembled WGS sequence"/>
</dbReference>
<dbReference type="OrthoDB" id="6141102at2759"/>
<dbReference type="InterPro" id="IPR045318">
    <property type="entry name" value="EZH1/2-like"/>
</dbReference>
<dbReference type="InterPro" id="IPR026489">
    <property type="entry name" value="CXC_dom"/>
</dbReference>
<comment type="catalytic activity">
    <reaction evidence="6">
        <text>L-lysyl(27)-[histone H3] + 3 S-adenosyl-L-methionine = N(6),N(6),N(6)-trimethyl-L-lysyl(27)-[histone H3] + 3 S-adenosyl-L-homocysteine + 3 H(+)</text>
        <dbReference type="Rhea" id="RHEA:60292"/>
        <dbReference type="Rhea" id="RHEA-COMP:15535"/>
        <dbReference type="Rhea" id="RHEA-COMP:15548"/>
        <dbReference type="ChEBI" id="CHEBI:15378"/>
        <dbReference type="ChEBI" id="CHEBI:29969"/>
        <dbReference type="ChEBI" id="CHEBI:57856"/>
        <dbReference type="ChEBI" id="CHEBI:59789"/>
        <dbReference type="ChEBI" id="CHEBI:61961"/>
        <dbReference type="EC" id="2.1.1.356"/>
    </reaction>
</comment>
<dbReference type="SMART" id="SM00317">
    <property type="entry name" value="SET"/>
    <property type="match status" value="1"/>
</dbReference>
<dbReference type="Pfam" id="PF18264">
    <property type="entry name" value="preSET_CXC"/>
    <property type="match status" value="1"/>
</dbReference>
<evidence type="ECO:0000256" key="4">
    <source>
        <dbReference type="ARBA" id="ARBA00023015"/>
    </source>
</evidence>
<evidence type="ECO:0000259" key="8">
    <source>
        <dbReference type="PROSITE" id="PS51633"/>
    </source>
</evidence>
<name>A0A6A4HK41_9AGAR</name>
<evidence type="ECO:0000259" key="7">
    <source>
        <dbReference type="PROSITE" id="PS50280"/>
    </source>
</evidence>
<dbReference type="AlphaFoldDB" id="A0A6A4HK41"/>
<evidence type="ECO:0000256" key="2">
    <source>
        <dbReference type="ARBA" id="ARBA00022679"/>
    </source>
</evidence>
<evidence type="ECO:0000313" key="9">
    <source>
        <dbReference type="EMBL" id="KAE9398446.1"/>
    </source>
</evidence>
<evidence type="ECO:0000256" key="1">
    <source>
        <dbReference type="ARBA" id="ARBA00022603"/>
    </source>
</evidence>
<evidence type="ECO:0000313" key="10">
    <source>
        <dbReference type="Proteomes" id="UP000799118"/>
    </source>
</evidence>
<keyword evidence="3" id="KW-0949">S-adenosyl-L-methionine</keyword>
<dbReference type="GO" id="GO:0031507">
    <property type="term" value="P:heterochromatin formation"/>
    <property type="evidence" value="ECO:0007669"/>
    <property type="project" value="TreeGrafter"/>
</dbReference>
<evidence type="ECO:0000256" key="3">
    <source>
        <dbReference type="ARBA" id="ARBA00022691"/>
    </source>
</evidence>
<organism evidence="9 10">
    <name type="scientific">Gymnopus androsaceus JB14</name>
    <dbReference type="NCBI Taxonomy" id="1447944"/>
    <lineage>
        <taxon>Eukaryota</taxon>
        <taxon>Fungi</taxon>
        <taxon>Dikarya</taxon>
        <taxon>Basidiomycota</taxon>
        <taxon>Agaricomycotina</taxon>
        <taxon>Agaricomycetes</taxon>
        <taxon>Agaricomycetidae</taxon>
        <taxon>Agaricales</taxon>
        <taxon>Marasmiineae</taxon>
        <taxon>Omphalotaceae</taxon>
        <taxon>Gymnopus</taxon>
    </lineage>
</organism>
<dbReference type="PROSITE" id="PS51633">
    <property type="entry name" value="CXC"/>
    <property type="match status" value="1"/>
</dbReference>
<keyword evidence="4" id="KW-0805">Transcription regulation</keyword>
<feature type="domain" description="SET" evidence="7">
    <location>
        <begin position="385"/>
        <end position="504"/>
    </location>
</feature>
<evidence type="ECO:0000256" key="5">
    <source>
        <dbReference type="ARBA" id="ARBA00023163"/>
    </source>
</evidence>
<keyword evidence="2" id="KW-0808">Transferase</keyword>
<evidence type="ECO:0000256" key="6">
    <source>
        <dbReference type="ARBA" id="ARBA00048568"/>
    </source>
</evidence>
<dbReference type="InterPro" id="IPR041355">
    <property type="entry name" value="Pre-SET_CXC"/>
</dbReference>
<dbReference type="SUPFAM" id="SSF82199">
    <property type="entry name" value="SET domain"/>
    <property type="match status" value="1"/>
</dbReference>
<dbReference type="PANTHER" id="PTHR45747:SF4">
    <property type="entry name" value="HISTONE-LYSINE N-METHYLTRANSFERASE E(Z)"/>
    <property type="match status" value="1"/>
</dbReference>
<keyword evidence="10" id="KW-1185">Reference proteome</keyword>
<keyword evidence="1" id="KW-0489">Methyltransferase</keyword>
<accession>A0A6A4HK41</accession>
<dbReference type="Gene3D" id="2.170.270.10">
    <property type="entry name" value="SET domain"/>
    <property type="match status" value="1"/>
</dbReference>
<dbReference type="GO" id="GO:0140951">
    <property type="term" value="F:histone H3K27 trimethyltransferase activity"/>
    <property type="evidence" value="ECO:0007669"/>
    <property type="project" value="UniProtKB-EC"/>
</dbReference>
<dbReference type="GO" id="GO:0003682">
    <property type="term" value="F:chromatin binding"/>
    <property type="evidence" value="ECO:0007669"/>
    <property type="project" value="TreeGrafter"/>
</dbReference>
<dbReference type="GO" id="GO:0032259">
    <property type="term" value="P:methylation"/>
    <property type="evidence" value="ECO:0007669"/>
    <property type="project" value="UniProtKB-KW"/>
</dbReference>
<protein>
    <submittedName>
        <fullName evidence="9">SET domain-containing protein</fullName>
    </submittedName>
</protein>
<feature type="domain" description="CXC" evidence="8">
    <location>
        <begin position="268"/>
        <end position="385"/>
    </location>
</feature>
<dbReference type="Pfam" id="PF00856">
    <property type="entry name" value="SET"/>
    <property type="match status" value="1"/>
</dbReference>
<dbReference type="PANTHER" id="PTHR45747">
    <property type="entry name" value="HISTONE-LYSINE N-METHYLTRANSFERASE E(Z)"/>
    <property type="match status" value="1"/>
</dbReference>
<gene>
    <name evidence="9" type="ORF">BT96DRAFT_882912</name>
</gene>
<dbReference type="GO" id="GO:0035098">
    <property type="term" value="C:ESC/E(Z) complex"/>
    <property type="evidence" value="ECO:0007669"/>
    <property type="project" value="TreeGrafter"/>
</dbReference>
<sequence>MAQTHIVSLQAPFKPAPSFDSCTPISNNQFTGDDPNDMPFIPLADDPSFDWKTHCEKYKSFSWGPGRVFDSDCELILHARVVETAHRLHQQYGLSHSEIDDTAVLPLPLVAAQGGVLHTTRYQGFLNWTGANAEDYKPSPAPRSSTQAEFKALLGQFCNSSSCMIGFCDPHINWFPMPPSLPVTPRLSSDDLFYDALAPCGEDCFISRVPGNMLGMESSWTTKDIDTFNILLEYSPDTSPCDLAIVCKKPCFEVFKRRKSLLPDQNIRKKPSEKNARRILPLKANMFNGCPNPPCYHQGACDATANCACFKNGAHCERSCRCDLKNCRRRWPGCNCVRTRTLGRPCGTDRCSCFRAHRECDPELCGKCEARDQFNDTGCLNVSIQREYRKSTETKSGSWGLGLFLLEPAEPGELITEYLGELIYELTTESRDDVSTHRRRNYLFDLNAGLALDGEFAGNESRYINHSENSNCKAQVMIVNGNHRIGIYASTHIEAGVELFINYGTQFFKTA</sequence>
<keyword evidence="5" id="KW-0804">Transcription</keyword>
<reference evidence="9" key="1">
    <citation type="journal article" date="2019" name="Environ. Microbiol.">
        <title>Fungal ecological strategies reflected in gene transcription - a case study of two litter decomposers.</title>
        <authorList>
            <person name="Barbi F."/>
            <person name="Kohler A."/>
            <person name="Barry K."/>
            <person name="Baskaran P."/>
            <person name="Daum C."/>
            <person name="Fauchery L."/>
            <person name="Ihrmark K."/>
            <person name="Kuo A."/>
            <person name="LaButti K."/>
            <person name="Lipzen A."/>
            <person name="Morin E."/>
            <person name="Grigoriev I.V."/>
            <person name="Henrissat B."/>
            <person name="Lindahl B."/>
            <person name="Martin F."/>
        </authorList>
    </citation>
    <scope>NUCLEOTIDE SEQUENCE</scope>
    <source>
        <strain evidence="9">JB14</strain>
    </source>
</reference>
<dbReference type="InterPro" id="IPR001214">
    <property type="entry name" value="SET_dom"/>
</dbReference>
<dbReference type="EMBL" id="ML769482">
    <property type="protein sequence ID" value="KAE9398446.1"/>
    <property type="molecule type" value="Genomic_DNA"/>
</dbReference>
<dbReference type="InterPro" id="IPR046341">
    <property type="entry name" value="SET_dom_sf"/>
</dbReference>